<dbReference type="Proteomes" id="UP000285405">
    <property type="component" value="Unassembled WGS sequence"/>
</dbReference>
<sequence>MMYQLCIVINKSQAELLEKSDDGGYWRVMSSLQRLQETRRDKYRMVEIGEFLGKRTKLAIHL</sequence>
<evidence type="ECO:0000313" key="2">
    <source>
        <dbReference type="Proteomes" id="UP000285405"/>
    </source>
</evidence>
<accession>A0A420HJK8</accession>
<protein>
    <submittedName>
        <fullName evidence="1">Uncharacterized protein</fullName>
    </submittedName>
</protein>
<comment type="caution">
    <text evidence="1">The sequence shown here is derived from an EMBL/GenBank/DDBJ whole genome shotgun (WGS) entry which is preliminary data.</text>
</comment>
<evidence type="ECO:0000313" key="1">
    <source>
        <dbReference type="EMBL" id="RKF57611.1"/>
    </source>
</evidence>
<dbReference type="EMBL" id="MCBR01018829">
    <property type="protein sequence ID" value="RKF57611.1"/>
    <property type="molecule type" value="Genomic_DNA"/>
</dbReference>
<reference evidence="1 2" key="1">
    <citation type="journal article" date="2018" name="BMC Genomics">
        <title>Comparative genome analyses reveal sequence features reflecting distinct modes of host-adaptation between dicot and monocot powdery mildew.</title>
        <authorList>
            <person name="Wu Y."/>
            <person name="Ma X."/>
            <person name="Pan Z."/>
            <person name="Kale S.D."/>
            <person name="Song Y."/>
            <person name="King H."/>
            <person name="Zhang Q."/>
            <person name="Presley C."/>
            <person name="Deng X."/>
            <person name="Wei C.I."/>
            <person name="Xiao S."/>
        </authorList>
    </citation>
    <scope>NUCLEOTIDE SEQUENCE [LARGE SCALE GENOMIC DNA]</scope>
    <source>
        <strain evidence="1">UCSC1</strain>
    </source>
</reference>
<gene>
    <name evidence="1" type="ORF">GcC1_188032</name>
</gene>
<dbReference type="AlphaFoldDB" id="A0A420HJK8"/>
<proteinExistence type="predicted"/>
<organism evidence="1 2">
    <name type="scientific">Golovinomyces cichoracearum</name>
    <dbReference type="NCBI Taxonomy" id="62708"/>
    <lineage>
        <taxon>Eukaryota</taxon>
        <taxon>Fungi</taxon>
        <taxon>Dikarya</taxon>
        <taxon>Ascomycota</taxon>
        <taxon>Pezizomycotina</taxon>
        <taxon>Leotiomycetes</taxon>
        <taxon>Erysiphales</taxon>
        <taxon>Erysiphaceae</taxon>
        <taxon>Golovinomyces</taxon>
    </lineage>
</organism>
<name>A0A420HJK8_9PEZI</name>